<dbReference type="PANTHER" id="PTHR39640:SF1">
    <property type="entry name" value="DUF790 FAMILY PROTEIN"/>
    <property type="match status" value="1"/>
</dbReference>
<protein>
    <submittedName>
        <fullName evidence="1">DUF790-containing protein</fullName>
    </submittedName>
</protein>
<name>H8H103_DEIGI</name>
<dbReference type="AlphaFoldDB" id="H8H103"/>
<geneLocation type="plasmid" evidence="1 2">
    <name>P1</name>
</geneLocation>
<dbReference type="PANTHER" id="PTHR39640">
    <property type="entry name" value="VNG6129C"/>
    <property type="match status" value="1"/>
</dbReference>
<organism evidence="1 2">
    <name type="scientific">Deinococcus gobiensis (strain DSM 21396 / JCM 16679 / CGMCC 1.7299 / I-0)</name>
    <dbReference type="NCBI Taxonomy" id="745776"/>
    <lineage>
        <taxon>Bacteria</taxon>
        <taxon>Thermotogati</taxon>
        <taxon>Deinococcota</taxon>
        <taxon>Deinococci</taxon>
        <taxon>Deinococcales</taxon>
        <taxon>Deinococcaceae</taxon>
        <taxon>Deinococcus</taxon>
    </lineage>
</organism>
<dbReference type="Proteomes" id="UP000007575">
    <property type="component" value="Plasmid P1"/>
</dbReference>
<accession>H8H103</accession>
<dbReference type="KEGG" id="dgo:DGo_PA0136"/>
<dbReference type="PATRIC" id="fig|745776.4.peg.3173"/>
<sequence>MLPTELLMFKVRAGLVTPRRLKVTPANVALAGQVIATFEDNVGKRRADLDEDLRALEAGRADFKVLRGLAHLLTNGSSTFGTGGDVPPAAVRARVFALAQSGPPSRHRRGQILEQAAAALTRERPLAAADVAELLYADLPDQQRLEAFEPPSPEDLLRRFDLAQAQGMLYRAYSLVITARRNEPARYKQLLQYTKFFGLMLTVEGDATFGFTLTMDGPTSLFGGTTRYGLAMAKFLPALLHATRWDLTASLKPRRDLSWTGKAEAEWLFELTSEDGYVSHYREPDEHDSALESGFAGRFAKVDTPWVLEREVDLVPVPGSVIVPDFRLVHPDGRSVLVEIVGYWRPEYLRKKFDLLRKSGRTDVIVCVSERLNLERAGVDPSDFGERLIWFKGVLPPRDVLALAERLSGGPAPQGADRP</sequence>
<evidence type="ECO:0000313" key="1">
    <source>
        <dbReference type="EMBL" id="AFD27022.1"/>
    </source>
</evidence>
<dbReference type="InterPro" id="IPR008508">
    <property type="entry name" value="Bax1"/>
</dbReference>
<dbReference type="HOGENOM" id="CLU_038336_0_0_0"/>
<evidence type="ECO:0000313" key="2">
    <source>
        <dbReference type="Proteomes" id="UP000007575"/>
    </source>
</evidence>
<reference evidence="1 2" key="1">
    <citation type="journal article" date="2012" name="PLoS ONE">
        <title>Genome sequence and transcriptome analysis of the radioresistant bacterium Deinococcus gobiensis: insights into the extreme environmental adaptations.</title>
        <authorList>
            <person name="Yuan M."/>
            <person name="Chen M."/>
            <person name="Zhang W."/>
            <person name="Lu W."/>
            <person name="Wang J."/>
            <person name="Yang M."/>
            <person name="Zhao P."/>
            <person name="Tang R."/>
            <person name="Li X."/>
            <person name="Hao Y."/>
            <person name="Zhou Z."/>
            <person name="Zhan Y."/>
            <person name="Yu H."/>
            <person name="Teng C."/>
            <person name="Yan Y."/>
            <person name="Ping S."/>
            <person name="Wang Y."/>
            <person name="Lin M."/>
        </authorList>
    </citation>
    <scope>NUCLEOTIDE SEQUENCE [LARGE SCALE GENOMIC DNA]</scope>
    <source>
        <strain evidence="2">DSM 21396 / JCM 16679 / CGMCC 1.7299 / I-0</strain>
        <plasmid evidence="1">P1</plasmid>
    </source>
</reference>
<gene>
    <name evidence="1" type="ordered locus">DGo_PA0136</name>
</gene>
<dbReference type="OrthoDB" id="5292613at2"/>
<keyword evidence="1" id="KW-0614">Plasmid</keyword>
<proteinExistence type="predicted"/>
<dbReference type="RefSeq" id="WP_014695540.1">
    <property type="nucleotide sequence ID" value="NC_017805.1"/>
</dbReference>
<dbReference type="Pfam" id="PF05626">
    <property type="entry name" value="DUF790"/>
    <property type="match status" value="1"/>
</dbReference>
<keyword evidence="2" id="KW-1185">Reference proteome</keyword>
<dbReference type="PIRSF" id="PIRSF019435">
    <property type="entry name" value="UCP019435"/>
    <property type="match status" value="1"/>
</dbReference>
<dbReference type="EMBL" id="CP002192">
    <property type="protein sequence ID" value="AFD27022.1"/>
    <property type="molecule type" value="Genomic_DNA"/>
</dbReference>